<dbReference type="AlphaFoldDB" id="F5XMY2"/>
<proteinExistence type="predicted"/>
<dbReference type="Proteomes" id="UP000007947">
    <property type="component" value="Chromosome"/>
</dbReference>
<accession>F5XMY2</accession>
<gene>
    <name evidence="1" type="ordered locus">MLP_10410</name>
</gene>
<dbReference type="EMBL" id="AP012204">
    <property type="protein sequence ID" value="BAK34055.1"/>
    <property type="molecule type" value="Genomic_DNA"/>
</dbReference>
<dbReference type="KEGG" id="mph:MLP_10410"/>
<dbReference type="HOGENOM" id="CLU_1452880_0_0_11"/>
<dbReference type="eggNOG" id="ENOG5033TTH">
    <property type="taxonomic scope" value="Bacteria"/>
</dbReference>
<evidence type="ECO:0000313" key="2">
    <source>
        <dbReference type="Proteomes" id="UP000007947"/>
    </source>
</evidence>
<sequence length="186" mass="20215">MAAELCLDELSKDFEGSLSDPESERVICKQLDCATLVVEQQLRAKVWSHDCDSELGKLFDGELLVRELTTVFAHGSGKRRGFHSGTFRWRTSAGIVQGHLRGMTNEGTHRKPAFDGCQKCGDDNVMEGRLCGRLVRPTDEKLAGIQVTAAYRIRYDSSEGGGVGGVAGTIEGLLIRTCGCEKDCGC</sequence>
<keyword evidence="2" id="KW-1185">Reference proteome</keyword>
<reference evidence="1 2" key="1">
    <citation type="submission" date="2011-05" db="EMBL/GenBank/DDBJ databases">
        <title>Whole genome sequence of Microlunatus phosphovorus NM-1.</title>
        <authorList>
            <person name="Hosoyama A."/>
            <person name="Sasaki K."/>
            <person name="Harada T."/>
            <person name="Igarashi R."/>
            <person name="Kawakoshi A."/>
            <person name="Sasagawa M."/>
            <person name="Fukada J."/>
            <person name="Nakamura S."/>
            <person name="Katano Y."/>
            <person name="Hanada S."/>
            <person name="Kamagata Y."/>
            <person name="Nakamura N."/>
            <person name="Yamazaki S."/>
            <person name="Fujita N."/>
        </authorList>
    </citation>
    <scope>NUCLEOTIDE SEQUENCE [LARGE SCALE GENOMIC DNA]</scope>
    <source>
        <strain evidence="2">ATCC 700054 / DSM 10555 / JCM 9379 / NBRC 101784 / NCIMB 13414 / VKM Ac-1990 / NM-1</strain>
    </source>
</reference>
<name>F5XMY2_MICPN</name>
<protein>
    <submittedName>
        <fullName evidence="1">Uncharacterized protein</fullName>
    </submittedName>
</protein>
<evidence type="ECO:0000313" key="1">
    <source>
        <dbReference type="EMBL" id="BAK34055.1"/>
    </source>
</evidence>
<organism evidence="1 2">
    <name type="scientific">Microlunatus phosphovorus (strain ATCC 700054 / DSM 10555 / JCM 9379 / NBRC 101784 / NCIMB 13414 / VKM Ac-1990 / NM-1)</name>
    <dbReference type="NCBI Taxonomy" id="1032480"/>
    <lineage>
        <taxon>Bacteria</taxon>
        <taxon>Bacillati</taxon>
        <taxon>Actinomycetota</taxon>
        <taxon>Actinomycetes</taxon>
        <taxon>Propionibacteriales</taxon>
        <taxon>Propionibacteriaceae</taxon>
        <taxon>Microlunatus</taxon>
    </lineage>
</organism>